<feature type="compositionally biased region" description="Polar residues" evidence="1">
    <location>
        <begin position="216"/>
        <end position="230"/>
    </location>
</feature>
<dbReference type="GO" id="GO:0005979">
    <property type="term" value="P:regulation of glycogen biosynthetic process"/>
    <property type="evidence" value="ECO:0007669"/>
    <property type="project" value="TreeGrafter"/>
</dbReference>
<name>A0AA39K8J5_ARMTA</name>
<dbReference type="InterPro" id="IPR050782">
    <property type="entry name" value="PP1_regulatory_subunit_3"/>
</dbReference>
<gene>
    <name evidence="3" type="ORF">EV420DRAFT_588906</name>
</gene>
<reference evidence="3" key="1">
    <citation type="submission" date="2023-06" db="EMBL/GenBank/DDBJ databases">
        <authorList>
            <consortium name="Lawrence Berkeley National Laboratory"/>
            <person name="Ahrendt S."/>
            <person name="Sahu N."/>
            <person name="Indic B."/>
            <person name="Wong-Bajracharya J."/>
            <person name="Merenyi Z."/>
            <person name="Ke H.-M."/>
            <person name="Monk M."/>
            <person name="Kocsube S."/>
            <person name="Drula E."/>
            <person name="Lipzen A."/>
            <person name="Balint B."/>
            <person name="Henrissat B."/>
            <person name="Andreopoulos B."/>
            <person name="Martin F.M."/>
            <person name="Harder C.B."/>
            <person name="Rigling D."/>
            <person name="Ford K.L."/>
            <person name="Foster G.D."/>
            <person name="Pangilinan J."/>
            <person name="Papanicolaou A."/>
            <person name="Barry K."/>
            <person name="LaButti K."/>
            <person name="Viragh M."/>
            <person name="Koriabine M."/>
            <person name="Yan M."/>
            <person name="Riley R."/>
            <person name="Champramary S."/>
            <person name="Plett K.L."/>
            <person name="Tsai I.J."/>
            <person name="Slot J."/>
            <person name="Sipos G."/>
            <person name="Plett J."/>
            <person name="Nagy L.G."/>
            <person name="Grigoriev I.V."/>
        </authorList>
    </citation>
    <scope>NUCLEOTIDE SEQUENCE</scope>
    <source>
        <strain evidence="3">CCBAS 213</strain>
    </source>
</reference>
<dbReference type="PROSITE" id="PS51159">
    <property type="entry name" value="CBM21"/>
    <property type="match status" value="1"/>
</dbReference>
<dbReference type="EMBL" id="JAUEPS010000026">
    <property type="protein sequence ID" value="KAK0455214.1"/>
    <property type="molecule type" value="Genomic_DNA"/>
</dbReference>
<protein>
    <submittedName>
        <fullName evidence="3">Phosphatase regulatory subunit-domain-containing protein</fullName>
    </submittedName>
</protein>
<dbReference type="GO" id="GO:0000164">
    <property type="term" value="C:protein phosphatase type 1 complex"/>
    <property type="evidence" value="ECO:0007669"/>
    <property type="project" value="TreeGrafter"/>
</dbReference>
<feature type="compositionally biased region" description="Low complexity" evidence="1">
    <location>
        <begin position="78"/>
        <end position="96"/>
    </location>
</feature>
<dbReference type="Pfam" id="PF03370">
    <property type="entry name" value="CBM_21"/>
    <property type="match status" value="1"/>
</dbReference>
<dbReference type="RefSeq" id="XP_060328724.1">
    <property type="nucleotide sequence ID" value="XM_060482696.1"/>
</dbReference>
<dbReference type="GO" id="GO:0008157">
    <property type="term" value="F:protein phosphatase 1 binding"/>
    <property type="evidence" value="ECO:0007669"/>
    <property type="project" value="TreeGrafter"/>
</dbReference>
<dbReference type="GO" id="GO:2001069">
    <property type="term" value="F:glycogen binding"/>
    <property type="evidence" value="ECO:0007669"/>
    <property type="project" value="TreeGrafter"/>
</dbReference>
<dbReference type="InterPro" id="IPR038175">
    <property type="entry name" value="CBM21_dom_sf"/>
</dbReference>
<evidence type="ECO:0000313" key="3">
    <source>
        <dbReference type="EMBL" id="KAK0455214.1"/>
    </source>
</evidence>
<feature type="compositionally biased region" description="Low complexity" evidence="1">
    <location>
        <begin position="651"/>
        <end position="676"/>
    </location>
</feature>
<dbReference type="AlphaFoldDB" id="A0AA39K8J5"/>
<dbReference type="Gene3D" id="2.60.40.2440">
    <property type="entry name" value="Carbohydrate binding type-21 domain"/>
    <property type="match status" value="1"/>
</dbReference>
<sequence length="787" mass="85084">MIATITTQNCQVSSMDSPLRRNSNLAGGPLPLIPRRSASTSRLPLPSFVPPSPAAASPVKINVQGATPPDSDEKPVASSSKIDPDTSSSGSEGGSSVLRPKRVLGIPRASLHQPPSPTLSLSRVKPSRRHISDTDQPASSLRDTSISRAPVYTFGDKRLSLDASKRHPSESQPDTGTSSKSAPINATPPMIVRNKSGQLVKSSLKSTRTPPRGSLSVITGMSSSKSEPNTPSLSKVVHFDAQLEHVKLFLAEQKPLAVSRDGSPTDDTSGTDSDFPPFIFGEPYMSKHRLVMNVINMPPKVNYMADVAMDSLLLSTDGLSVTGRVRVRNIAFQKWLAVRFTFDAWQTTSEVTARYLESIDSSFDIFSFSIKLNDILARIEERTLVLALRYSVAGRETWDNNNGRNYVAKFSRVKSSSSRGKASGSDSGSDIADLRRQLEKVVQKREKEELGSLPPLRPACSGSTSLDSSSEFKKGSSLSSRYDFGTSLKTIWNPPAIRHSRTHTYPTATTSSPPSSIPWPTKDAPDSVKHNSPPVRSKPLGSPRDQDGDTFRPSPYVASDAADAPFAPPTISRHHQRGYFDLNFLSDSALKRTPPGTPRMRSVDDLTPIASPSSGRCHSFPPVDALRPAPLFSVGGDLSFRQRDAEFGAGSDESTPSIMSPSSSGTSSPTPSPTETEFASLLNLRDEDISIDPNTDYHQFLNRPCRFCFYTGPDSIFDTDSDVPSRTSSMSSIEDIFTASATPRVPVLTAQRVLDTPTPTRNDSTLGGSSTPTPFSFQRLPPSSVTL</sequence>
<dbReference type="InterPro" id="IPR005036">
    <property type="entry name" value="CBM21_dom"/>
</dbReference>
<feature type="domain" description="CBM21" evidence="2">
    <location>
        <begin position="296"/>
        <end position="409"/>
    </location>
</feature>
<feature type="compositionally biased region" description="Low complexity" evidence="1">
    <location>
        <begin position="465"/>
        <end position="480"/>
    </location>
</feature>
<evidence type="ECO:0000259" key="2">
    <source>
        <dbReference type="PROSITE" id="PS51159"/>
    </source>
</evidence>
<dbReference type="PANTHER" id="PTHR12307">
    <property type="entry name" value="PROTEIN PHOSPHATASE 1 REGULATORY SUBUNIT"/>
    <property type="match status" value="1"/>
</dbReference>
<dbReference type="PANTHER" id="PTHR12307:SF36">
    <property type="entry name" value="GLYCOGEN-BINDING SUBUNIT 76A"/>
    <property type="match status" value="1"/>
</dbReference>
<dbReference type="GeneID" id="85366244"/>
<dbReference type="Proteomes" id="UP001175211">
    <property type="component" value="Unassembled WGS sequence"/>
</dbReference>
<feature type="region of interest" description="Disordered" evidence="1">
    <location>
        <begin position="1"/>
        <end position="230"/>
    </location>
</feature>
<evidence type="ECO:0000313" key="4">
    <source>
        <dbReference type="Proteomes" id="UP001175211"/>
    </source>
</evidence>
<feature type="compositionally biased region" description="Polar residues" evidence="1">
    <location>
        <begin position="170"/>
        <end position="184"/>
    </location>
</feature>
<feature type="compositionally biased region" description="Polar residues" evidence="1">
    <location>
        <begin position="757"/>
        <end position="787"/>
    </location>
</feature>
<feature type="region of interest" description="Disordered" evidence="1">
    <location>
        <begin position="647"/>
        <end position="676"/>
    </location>
</feature>
<feature type="region of interest" description="Disordered" evidence="1">
    <location>
        <begin position="443"/>
        <end position="480"/>
    </location>
</feature>
<feature type="compositionally biased region" description="Polar residues" evidence="1">
    <location>
        <begin position="1"/>
        <end position="25"/>
    </location>
</feature>
<accession>A0AA39K8J5</accession>
<keyword evidence="4" id="KW-1185">Reference proteome</keyword>
<organism evidence="3 4">
    <name type="scientific">Armillaria tabescens</name>
    <name type="common">Ringless honey mushroom</name>
    <name type="synonym">Agaricus tabescens</name>
    <dbReference type="NCBI Taxonomy" id="1929756"/>
    <lineage>
        <taxon>Eukaryota</taxon>
        <taxon>Fungi</taxon>
        <taxon>Dikarya</taxon>
        <taxon>Basidiomycota</taxon>
        <taxon>Agaricomycotina</taxon>
        <taxon>Agaricomycetes</taxon>
        <taxon>Agaricomycetidae</taxon>
        <taxon>Agaricales</taxon>
        <taxon>Marasmiineae</taxon>
        <taxon>Physalacriaceae</taxon>
        <taxon>Desarmillaria</taxon>
    </lineage>
</organism>
<feature type="compositionally biased region" description="Polar residues" evidence="1">
    <location>
        <begin position="134"/>
        <end position="147"/>
    </location>
</feature>
<evidence type="ECO:0000256" key="1">
    <source>
        <dbReference type="SAM" id="MobiDB-lite"/>
    </source>
</evidence>
<proteinExistence type="predicted"/>
<feature type="region of interest" description="Disordered" evidence="1">
    <location>
        <begin position="754"/>
        <end position="787"/>
    </location>
</feature>
<feature type="compositionally biased region" description="Polar residues" evidence="1">
    <location>
        <begin position="195"/>
        <end position="209"/>
    </location>
</feature>
<feature type="compositionally biased region" description="Low complexity" evidence="1">
    <location>
        <begin position="503"/>
        <end position="521"/>
    </location>
</feature>
<feature type="region of interest" description="Disordered" evidence="1">
    <location>
        <begin position="499"/>
        <end position="573"/>
    </location>
</feature>
<feature type="compositionally biased region" description="Basic and acidic residues" evidence="1">
    <location>
        <begin position="155"/>
        <end position="169"/>
    </location>
</feature>
<comment type="caution">
    <text evidence="3">The sequence shown here is derived from an EMBL/GenBank/DDBJ whole genome shotgun (WGS) entry which is preliminary data.</text>
</comment>